<dbReference type="OrthoDB" id="5937621at2"/>
<dbReference type="Gene3D" id="1.50.10.140">
    <property type="match status" value="1"/>
</dbReference>
<feature type="domain" description="Glycoamylase-like" evidence="1">
    <location>
        <begin position="217"/>
        <end position="436"/>
    </location>
</feature>
<dbReference type="InterPro" id="IPR019282">
    <property type="entry name" value="Glycoamylase-like_cons_dom"/>
</dbReference>
<dbReference type="Pfam" id="PF10091">
    <property type="entry name" value="Glycoamylase"/>
    <property type="match status" value="1"/>
</dbReference>
<sequence length="453" mass="51487">MKKIYIPFISIMLVLVAISCKDKSNKDTDDSSTEPIAITDEALLDSVQRRTFNYFWDGAEPTSGMARERFHVDGVYPQNDKNVVTSGGSGFGIMAIVAGIDRGYITREQGLERFTKIVNFLENADSFHGVFPHWWNGETGEVKGFSDKDNGGDLVETSFLLQGLLTLHQYYINGSDAEKALAVRIDNLWKNVDWNWHRNGQNVLYWHWSPNHSWEMNFPIRGYNECLITYVLAACSPTHGTPAEVYHEGWAENGKIIAPHQLEGYNLNMRYQSNSGAGPLFWAHYSFLGLNPTGLKDKYADYYQEMKNYTLINRAYCLRNPKGFKGYGEDSWGLTASYSVKGYSAHEPTEEGDLGVITPTAALSSIVYTPEESMKVMRKLYSMGDKVWGQYGFYDAFSETDNWYPQRYLAIDQGTIAVMIENYRSQLLWNLFMSHPDVQKGLKKLGFESPSLN</sequence>
<comment type="caution">
    <text evidence="2">The sequence shown here is derived from an EMBL/GenBank/DDBJ whole genome shotgun (WGS) entry which is preliminary data.</text>
</comment>
<evidence type="ECO:0000313" key="2">
    <source>
        <dbReference type="EMBL" id="TFU90869.1"/>
    </source>
</evidence>
<name>A0A4Y9ISX2_9BACT</name>
<dbReference type="PROSITE" id="PS51257">
    <property type="entry name" value="PROKAR_LIPOPROTEIN"/>
    <property type="match status" value="1"/>
</dbReference>
<protein>
    <submittedName>
        <fullName evidence="2">Beta-glucosidase</fullName>
    </submittedName>
</protein>
<gene>
    <name evidence="2" type="ORF">E4T88_02505</name>
</gene>
<dbReference type="EMBL" id="SPPK01000001">
    <property type="protein sequence ID" value="TFU90869.1"/>
    <property type="molecule type" value="Genomic_DNA"/>
</dbReference>
<dbReference type="Proteomes" id="UP000298285">
    <property type="component" value="Unassembled WGS sequence"/>
</dbReference>
<proteinExistence type="predicted"/>
<evidence type="ECO:0000313" key="3">
    <source>
        <dbReference type="Proteomes" id="UP000298285"/>
    </source>
</evidence>
<evidence type="ECO:0000259" key="1">
    <source>
        <dbReference type="Pfam" id="PF10091"/>
    </source>
</evidence>
<dbReference type="InterPro" id="IPR016883">
    <property type="entry name" value="UCP028431"/>
</dbReference>
<organism evidence="2 3">
    <name type="scientific">Dysgonomonas mossii</name>
    <dbReference type="NCBI Taxonomy" id="163665"/>
    <lineage>
        <taxon>Bacteria</taxon>
        <taxon>Pseudomonadati</taxon>
        <taxon>Bacteroidota</taxon>
        <taxon>Bacteroidia</taxon>
        <taxon>Bacteroidales</taxon>
        <taxon>Dysgonomonadaceae</taxon>
        <taxon>Dysgonomonas</taxon>
    </lineage>
</organism>
<reference evidence="2 3" key="1">
    <citation type="submission" date="2019-03" db="EMBL/GenBank/DDBJ databases">
        <title>Diversity of the mouse oral microbiome.</title>
        <authorList>
            <person name="Joseph S."/>
            <person name="Aduse-Opoku J."/>
            <person name="Curtis M."/>
            <person name="Wade W."/>
            <person name="Hashim A."/>
        </authorList>
    </citation>
    <scope>NUCLEOTIDE SEQUENCE [LARGE SCALE GENOMIC DNA]</scope>
    <source>
        <strain evidence="2 3">P11</strain>
    </source>
</reference>
<dbReference type="AlphaFoldDB" id="A0A4Y9ISX2"/>
<dbReference type="PIRSF" id="PIRSF028431">
    <property type="entry name" value="UCP028431"/>
    <property type="match status" value="1"/>
</dbReference>
<accession>A0A4Y9ISX2</accession>
<dbReference type="RefSeq" id="WP_135103897.1">
    <property type="nucleotide sequence ID" value="NZ_JADGKW010000001.1"/>
</dbReference>